<dbReference type="EMBL" id="FNVE01000003">
    <property type="protein sequence ID" value="SEG10004.1"/>
    <property type="molecule type" value="Genomic_DNA"/>
</dbReference>
<evidence type="ECO:0000256" key="1">
    <source>
        <dbReference type="SAM" id="SignalP"/>
    </source>
</evidence>
<accession>A0AAQ1G6A9</accession>
<organism evidence="2 3">
    <name type="scientific">Halopseudomonas aestusnigri</name>
    <dbReference type="NCBI Taxonomy" id="857252"/>
    <lineage>
        <taxon>Bacteria</taxon>
        <taxon>Pseudomonadati</taxon>
        <taxon>Pseudomonadota</taxon>
        <taxon>Gammaproteobacteria</taxon>
        <taxon>Pseudomonadales</taxon>
        <taxon>Pseudomonadaceae</taxon>
        <taxon>Halopseudomonas</taxon>
    </lineage>
</organism>
<keyword evidence="2" id="KW-0378">Hydrolase</keyword>
<dbReference type="GO" id="GO:0008233">
    <property type="term" value="F:peptidase activity"/>
    <property type="evidence" value="ECO:0007669"/>
    <property type="project" value="UniProtKB-KW"/>
</dbReference>
<gene>
    <name evidence="2" type="ORF">SAMN05216586_103212</name>
</gene>
<evidence type="ECO:0000313" key="3">
    <source>
        <dbReference type="Proteomes" id="UP000243518"/>
    </source>
</evidence>
<protein>
    <submittedName>
        <fullName evidence="2">Papain-like cysteine protease AvrRpt2</fullName>
    </submittedName>
</protein>
<dbReference type="GO" id="GO:0006508">
    <property type="term" value="P:proteolysis"/>
    <property type="evidence" value="ECO:0007669"/>
    <property type="project" value="UniProtKB-KW"/>
</dbReference>
<dbReference type="AlphaFoldDB" id="A0AAQ1G6A9"/>
<reference evidence="2 3" key="1">
    <citation type="submission" date="2016-10" db="EMBL/GenBank/DDBJ databases">
        <authorList>
            <person name="Varghese N."/>
            <person name="Submissions S."/>
        </authorList>
    </citation>
    <scope>NUCLEOTIDE SEQUENCE [LARGE SCALE GENOMIC DNA]</scope>
    <source>
        <strain evidence="2 3">CECT 8317</strain>
    </source>
</reference>
<keyword evidence="1" id="KW-0732">Signal</keyword>
<feature type="chain" id="PRO_5042868358" evidence="1">
    <location>
        <begin position="19"/>
        <end position="189"/>
    </location>
</feature>
<proteinExistence type="predicted"/>
<dbReference type="RefSeq" id="WP_140418572.1">
    <property type="nucleotide sequence ID" value="NZ_FNVE01000003.1"/>
</dbReference>
<sequence length="189" mass="20522">MKKLIFIFMLFLSASVRGQPIPPPVNLPIPNIRQETHVWCWAAVAQQIIYATRGAAQTPAQCALVAMANNAHPNYCCAGIGNPACVRTGSMQQIQYLIGQFGGRFSTLAPPTDPMTLYQTLSSGRAIILHVSSGQMSSHVVVLTRMSFVPNGFGGIEPVLHINDPLSYFNQPVPYSALVSIWIEALVVN</sequence>
<comment type="caution">
    <text evidence="2">The sequence shown here is derived from an EMBL/GenBank/DDBJ whole genome shotgun (WGS) entry which is preliminary data.</text>
</comment>
<keyword evidence="2" id="KW-0645">Protease</keyword>
<dbReference type="Proteomes" id="UP000243518">
    <property type="component" value="Unassembled WGS sequence"/>
</dbReference>
<feature type="signal peptide" evidence="1">
    <location>
        <begin position="1"/>
        <end position="18"/>
    </location>
</feature>
<name>A0AAQ1G6A9_9GAMM</name>
<evidence type="ECO:0000313" key="2">
    <source>
        <dbReference type="EMBL" id="SEG10004.1"/>
    </source>
</evidence>
<keyword evidence="3" id="KW-1185">Reference proteome</keyword>